<evidence type="ECO:0000313" key="3">
    <source>
        <dbReference type="EMBL" id="XCH47431.1"/>
    </source>
</evidence>
<dbReference type="SUPFAM" id="SSF56935">
    <property type="entry name" value="Porins"/>
    <property type="match status" value="1"/>
</dbReference>
<keyword evidence="1" id="KW-0732">Signal</keyword>
<evidence type="ECO:0000256" key="1">
    <source>
        <dbReference type="SAM" id="SignalP"/>
    </source>
</evidence>
<dbReference type="Pfam" id="PF13372">
    <property type="entry name" value="Alginate_exp"/>
    <property type="match status" value="1"/>
</dbReference>
<gene>
    <name evidence="3" type="ORF">V4D30_03945</name>
</gene>
<protein>
    <submittedName>
        <fullName evidence="3">Alginate export family protein</fullName>
    </submittedName>
</protein>
<evidence type="ECO:0000259" key="2">
    <source>
        <dbReference type="Pfam" id="PF13372"/>
    </source>
</evidence>
<accession>A0AAU8GY09</accession>
<dbReference type="Gene3D" id="2.40.160.100">
    <property type="match status" value="1"/>
</dbReference>
<organism evidence="3">
    <name type="scientific">Thermodesulfovibrio autotrophicus</name>
    <dbReference type="NCBI Taxonomy" id="3118333"/>
    <lineage>
        <taxon>Bacteria</taxon>
        <taxon>Pseudomonadati</taxon>
        <taxon>Nitrospirota</taxon>
        <taxon>Thermodesulfovibrionia</taxon>
        <taxon>Thermodesulfovibrionales</taxon>
        <taxon>Thermodesulfovibrionaceae</taxon>
        <taxon>Thermodesulfovibrio</taxon>
    </lineage>
</organism>
<sequence length="462" mass="53474">MKQLLRFLLCFAFLLNFFSLSFAIENEPGASVRLRQEIWDNVVDLGTTPAAQPDRNFFRLRIQLWDKVNFNENLSGYIRIATEPKYYSGPYRLTLDNQTNRKRFDQDEVVVDNLYIDIKKPFDLPLSFRIGRQDFLGPDMYGEGFLILDGTPGDGSRTFYFNAIKAKIEIDQGHSVDLVYVSDPKTDQYLPSLHPAYYDRASGGAYIDHKKRLNGSNEQGFWIYGRHKIVDWLNIEPYYVYKKEDSYDVIKESHINTFGMRAVFKISDFSLRGELAKQYGKYQDGTKRSGLGGYAFAGYEFKNCPVKPYLEAGYVYLSGDKKDTSKDEGFDPLFSRAPQWNELLIYTLIPETATKGGPIPGYWTNIKALVTKLKLNPIKDLAITLSYQHFWADEKTNITSGTYKNMFSNDGKNRGDLWAIIGNYKFNKNLDGMLQIEYFEPGDFYKNARNATFIRWQLQYKL</sequence>
<name>A0AAU8GY09_9BACT</name>
<reference evidence="3" key="1">
    <citation type="submission" date="2024-01" db="EMBL/GenBank/DDBJ databases">
        <title>The first autotrophic representatives of the genus Thermodesulfovibrio.</title>
        <authorList>
            <person name="Maltseva A.I."/>
            <person name="Elcheninov A.G."/>
            <person name="Kublanov I.V."/>
            <person name="Lebedinsky A.V."/>
            <person name="Frolov E.N."/>
        </authorList>
    </citation>
    <scope>NUCLEOTIDE SEQUENCE</scope>
    <source>
        <strain evidence="3">3907-1M</strain>
    </source>
</reference>
<dbReference type="AlphaFoldDB" id="A0AAU8GY09"/>
<dbReference type="RefSeq" id="WP_353684954.1">
    <property type="nucleotide sequence ID" value="NZ_CP144373.1"/>
</dbReference>
<dbReference type="InterPro" id="IPR053728">
    <property type="entry name" value="Alginate_Permeability_Chnl"/>
</dbReference>
<proteinExistence type="predicted"/>
<dbReference type="EMBL" id="CP144373">
    <property type="protein sequence ID" value="XCH47431.1"/>
    <property type="molecule type" value="Genomic_DNA"/>
</dbReference>
<feature type="chain" id="PRO_5043717308" evidence="1">
    <location>
        <begin position="24"/>
        <end position="462"/>
    </location>
</feature>
<dbReference type="KEGG" id="taut:V4D30_03945"/>
<feature type="domain" description="Alginate export" evidence="2">
    <location>
        <begin position="223"/>
        <end position="452"/>
    </location>
</feature>
<feature type="signal peptide" evidence="1">
    <location>
        <begin position="1"/>
        <end position="23"/>
    </location>
</feature>
<dbReference type="InterPro" id="IPR025388">
    <property type="entry name" value="Alginate_export_dom"/>
</dbReference>